<protein>
    <recommendedName>
        <fullName evidence="3">Zeta toxin domain-containing protein</fullName>
    </recommendedName>
</protein>
<organism evidence="4">
    <name type="scientific">Odontella aurita</name>
    <dbReference type="NCBI Taxonomy" id="265563"/>
    <lineage>
        <taxon>Eukaryota</taxon>
        <taxon>Sar</taxon>
        <taxon>Stramenopiles</taxon>
        <taxon>Ochrophyta</taxon>
        <taxon>Bacillariophyta</taxon>
        <taxon>Mediophyceae</taxon>
        <taxon>Biddulphiophycidae</taxon>
        <taxon>Eupodiscales</taxon>
        <taxon>Odontellaceae</taxon>
        <taxon>Odontella</taxon>
    </lineage>
</organism>
<dbReference type="EMBL" id="HBKQ01009994">
    <property type="protein sequence ID" value="CAE2216756.1"/>
    <property type="molecule type" value="Transcribed_RNA"/>
</dbReference>
<feature type="domain" description="Zeta toxin" evidence="3">
    <location>
        <begin position="223"/>
        <end position="383"/>
    </location>
</feature>
<evidence type="ECO:0000256" key="2">
    <source>
        <dbReference type="ARBA" id="ARBA00022840"/>
    </source>
</evidence>
<evidence type="ECO:0000313" key="4">
    <source>
        <dbReference type="EMBL" id="CAE2216753.1"/>
    </source>
</evidence>
<dbReference type="SUPFAM" id="SSF52540">
    <property type="entry name" value="P-loop containing nucleoside triphosphate hydrolases"/>
    <property type="match status" value="1"/>
</dbReference>
<gene>
    <name evidence="4" type="ORF">OAUR00152_LOCUS6749</name>
    <name evidence="5" type="ORF">OAUR00152_LOCUS6750</name>
</gene>
<dbReference type="InterPro" id="IPR027417">
    <property type="entry name" value="P-loop_NTPase"/>
</dbReference>
<sequence length="433" mass="48927">MSTFAVRFGNLAAEREDELCGGGDGGIGHCTFLRDDISYGSELVDTSRRKAIRTTTQRQNIRSNKKKRECASNGGATLRYGPRLPLKLGESASLLSSSLGYDNYAESEPCERTVPKNGGTGTCQDTNAKNYHTIQTQVAQHASDMITQALPSGYSLLHSTEQNYCSDEMTFHGPFACVRKRLDYTFHKNYTIFRQQFQDDLILQRFSRPLIVNNVRVSQRNVSPPWIVFTAGPMGAGKGYVLDKLGTDGKFPLESFVKVDPDEIRRDMPEFMHYAKYDPTVAGHHTRKEAGYIAEIITLAALQSGKNVIVDGSVRDYQWCKRHFSHLRAEFPGIRIAILQVSAPREAVLQRAVKRAMITGRYVPLETLEKCMHEVPTAVKRLAPLTDYFCEFHNAPDCDIRIETDGISWDSFMLQWEEARANAQRYEMQQQNE</sequence>
<reference evidence="4" key="1">
    <citation type="submission" date="2021-01" db="EMBL/GenBank/DDBJ databases">
        <authorList>
            <person name="Corre E."/>
            <person name="Pelletier E."/>
            <person name="Niang G."/>
            <person name="Scheremetjew M."/>
            <person name="Finn R."/>
            <person name="Kale V."/>
            <person name="Holt S."/>
            <person name="Cochrane G."/>
            <person name="Meng A."/>
            <person name="Brown T."/>
            <person name="Cohen L."/>
        </authorList>
    </citation>
    <scope>NUCLEOTIDE SEQUENCE</scope>
    <source>
        <strain evidence="4">Isolate 1302-5</strain>
    </source>
</reference>
<dbReference type="GO" id="GO:0005524">
    <property type="term" value="F:ATP binding"/>
    <property type="evidence" value="ECO:0007669"/>
    <property type="project" value="UniProtKB-KW"/>
</dbReference>
<evidence type="ECO:0000259" key="3">
    <source>
        <dbReference type="Pfam" id="PF06414"/>
    </source>
</evidence>
<dbReference type="EMBL" id="HBKQ01009993">
    <property type="protein sequence ID" value="CAE2216753.1"/>
    <property type="molecule type" value="Transcribed_RNA"/>
</dbReference>
<dbReference type="Pfam" id="PF06414">
    <property type="entry name" value="Zeta_toxin"/>
    <property type="match status" value="1"/>
</dbReference>
<dbReference type="InterPro" id="IPR010488">
    <property type="entry name" value="Zeta_toxin_domain"/>
</dbReference>
<dbReference type="GO" id="GO:0016301">
    <property type="term" value="F:kinase activity"/>
    <property type="evidence" value="ECO:0007669"/>
    <property type="project" value="InterPro"/>
</dbReference>
<keyword evidence="1" id="KW-0547">Nucleotide-binding</keyword>
<keyword evidence="2" id="KW-0067">ATP-binding</keyword>
<name>A0A6U6D8V2_9STRA</name>
<dbReference type="Gene3D" id="3.40.50.300">
    <property type="entry name" value="P-loop containing nucleotide triphosphate hydrolases"/>
    <property type="match status" value="1"/>
</dbReference>
<accession>A0A6U6D8V2</accession>
<dbReference type="AlphaFoldDB" id="A0A6U6D8V2"/>
<evidence type="ECO:0000313" key="5">
    <source>
        <dbReference type="EMBL" id="CAE2216756.1"/>
    </source>
</evidence>
<evidence type="ECO:0000256" key="1">
    <source>
        <dbReference type="ARBA" id="ARBA00022741"/>
    </source>
</evidence>
<proteinExistence type="predicted"/>